<keyword evidence="4" id="KW-1185">Reference proteome</keyword>
<gene>
    <name evidence="3" type="ORF">EST38_g8714</name>
</gene>
<evidence type="ECO:0000259" key="2">
    <source>
        <dbReference type="PROSITE" id="PS50011"/>
    </source>
</evidence>
<feature type="compositionally biased region" description="Basic and acidic residues" evidence="1">
    <location>
        <begin position="802"/>
        <end position="820"/>
    </location>
</feature>
<name>A0A4Q2DCK4_9AGAR</name>
<dbReference type="InterPro" id="IPR011009">
    <property type="entry name" value="Kinase-like_dom_sf"/>
</dbReference>
<proteinExistence type="predicted"/>
<dbReference type="PANTHER" id="PTHR38248">
    <property type="entry name" value="FUNK1 6"/>
    <property type="match status" value="1"/>
</dbReference>
<accession>A0A4Q2DCK4</accession>
<dbReference type="STRING" id="2316362.A0A4Q2DCK4"/>
<dbReference type="GO" id="GO:0005524">
    <property type="term" value="F:ATP binding"/>
    <property type="evidence" value="ECO:0007669"/>
    <property type="project" value="InterPro"/>
</dbReference>
<dbReference type="SUPFAM" id="SSF56112">
    <property type="entry name" value="Protein kinase-like (PK-like)"/>
    <property type="match status" value="1"/>
</dbReference>
<organism evidence="3 4">
    <name type="scientific">Candolleomyces aberdarensis</name>
    <dbReference type="NCBI Taxonomy" id="2316362"/>
    <lineage>
        <taxon>Eukaryota</taxon>
        <taxon>Fungi</taxon>
        <taxon>Dikarya</taxon>
        <taxon>Basidiomycota</taxon>
        <taxon>Agaricomycotina</taxon>
        <taxon>Agaricomycetes</taxon>
        <taxon>Agaricomycetidae</taxon>
        <taxon>Agaricales</taxon>
        <taxon>Agaricineae</taxon>
        <taxon>Psathyrellaceae</taxon>
        <taxon>Candolleomyces</taxon>
    </lineage>
</organism>
<feature type="domain" description="Protein kinase" evidence="2">
    <location>
        <begin position="278"/>
        <end position="696"/>
    </location>
</feature>
<dbReference type="Pfam" id="PF17667">
    <property type="entry name" value="Pkinase_fungal"/>
    <property type="match status" value="1"/>
</dbReference>
<dbReference type="GO" id="GO:0004672">
    <property type="term" value="F:protein kinase activity"/>
    <property type="evidence" value="ECO:0007669"/>
    <property type="project" value="InterPro"/>
</dbReference>
<dbReference type="OrthoDB" id="312874at2759"/>
<reference evidence="3 4" key="1">
    <citation type="submission" date="2019-01" db="EMBL/GenBank/DDBJ databases">
        <title>Draft genome sequence of Psathyrella aberdarensis IHI B618.</title>
        <authorList>
            <person name="Buettner E."/>
            <person name="Kellner H."/>
        </authorList>
    </citation>
    <scope>NUCLEOTIDE SEQUENCE [LARGE SCALE GENOMIC DNA]</scope>
    <source>
        <strain evidence="3 4">IHI B618</strain>
    </source>
</reference>
<dbReference type="PANTHER" id="PTHR38248:SF2">
    <property type="entry name" value="FUNK1 11"/>
    <property type="match status" value="1"/>
</dbReference>
<dbReference type="InterPro" id="IPR000719">
    <property type="entry name" value="Prot_kinase_dom"/>
</dbReference>
<dbReference type="AlphaFoldDB" id="A0A4Q2DCK4"/>
<dbReference type="InterPro" id="IPR040976">
    <property type="entry name" value="Pkinase_fungal"/>
</dbReference>
<evidence type="ECO:0000313" key="3">
    <source>
        <dbReference type="EMBL" id="RXW17139.1"/>
    </source>
</evidence>
<evidence type="ECO:0000256" key="1">
    <source>
        <dbReference type="SAM" id="MobiDB-lite"/>
    </source>
</evidence>
<dbReference type="Gene3D" id="1.10.510.10">
    <property type="entry name" value="Transferase(Phosphotransferase) domain 1"/>
    <property type="match status" value="1"/>
</dbReference>
<feature type="region of interest" description="Disordered" evidence="1">
    <location>
        <begin position="741"/>
        <end position="833"/>
    </location>
</feature>
<comment type="caution">
    <text evidence="3">The sequence shown here is derived from an EMBL/GenBank/DDBJ whole genome shotgun (WGS) entry which is preliminary data.</text>
</comment>
<dbReference type="PROSITE" id="PS50011">
    <property type="entry name" value="PROTEIN_KINASE_DOM"/>
    <property type="match status" value="1"/>
</dbReference>
<evidence type="ECO:0000313" key="4">
    <source>
        <dbReference type="Proteomes" id="UP000290288"/>
    </source>
</evidence>
<sequence>MESRKRHETSLDSLPTYVGDAIGDEVLCCRLQDFQAHYLPTTLRDIDHSSCFEAGVKAAKSLLKYGLPDGLMTLVEVCKAICPEIGTNGHGLSLRTVSKEQRSGSTNESNFSIDGYFTETVAGGLHVTDVVVPLLFTHERSYRAVRQNRFRVVSAVSRIMDDLRRMFTFAITIENDKMTLWYFSRSHSMKSQAFDYVKVFTCNSTPLDHSSHSLGVSSAYQDPDALVSILVSLMYGTTEEVGLDPRITLLAPEAAGDRPSFVYQLDCAEGSRFYMPTHTISEHRACGIYGRFTRVFRVQEVENGIRGWEPKPNVKPMVLKDVWANQASRPEKEIQVELFKDIQAFAEDPEWRSSKCLAFFQRQELEPIIESFEALLHDEKYKDLFLVAKQDSVGPSSKTVVDGAWVPKDRLFYGRNKRYRDQPYSTSQFSTMMPGGFNRLYGEEAGTRELDLKVWAPKYRYFVLFDDECTTIDDLPNVGTVFSVLGQCMSALLLMFCAGWVHRDISPGNIMALEDLESGQWSVKLADFEYAKKFPYDKGKRSGKQDPLTGTPCFMAHEILAGCYLGYTGPVVPDVDCLERLTEILSGRTIKNRDLGEPFEPVTHNFQHDVEAIFWIVLWVITLRVGYKPSADYAQPAFQRSMTLSDYRTRMFLNNSSEGLRECLLAPLKSLTTTIWVIRGVLCCEAYRRGKDQSWFQPESYSQIHAIVGLALHNQLKYPSDWAKVPLRNSSESGVAQFLSDIVPKPMGPPAIDPGSDSEQSSELAQPRASSKPSKSRKRTGTVDDDGEEDCGLEARRKRRKSSDEGSKLDSPKPGLRENSRYGLRPTVKAPRR</sequence>
<dbReference type="Proteomes" id="UP000290288">
    <property type="component" value="Unassembled WGS sequence"/>
</dbReference>
<protein>
    <recommendedName>
        <fullName evidence="2">Protein kinase domain-containing protein</fullName>
    </recommendedName>
</protein>
<feature type="compositionally biased region" description="Acidic residues" evidence="1">
    <location>
        <begin position="783"/>
        <end position="792"/>
    </location>
</feature>
<dbReference type="EMBL" id="SDEE01000367">
    <property type="protein sequence ID" value="RXW17139.1"/>
    <property type="molecule type" value="Genomic_DNA"/>
</dbReference>